<accession>A0AC35UF06</accession>
<sequence>MSYRDLRDATEILRALGFSRIVSIDNFRAPNFQLIGEILEWMVGKFDGEIRVKSNLEHESDRVIFIKQCVLILLTKARIKCNPRNLYKADGNAVKELMPALRVLYSPVRNVASDPEEIAKITDLRSTMIQNKQEVRKCNQLAVEIPQTGAELFELLNKENDLRKQRSFVLSQSLNLSQADRVIKKLTSKNEKEHDELSLKLSNISTDEASLDQKIEKRTREYEQLQKRLAKLQSFRPQYIEEYEKLEEKLKGLYGDYVVKFRTLSYLQEQVWEIERNDRDRHLDAEKNMRLAVERMKLENANPPIDVNATEIGRKMGRTIFGNILGAGLSDDDSDDVSVGSISKNSKEERDMYSETDDYPQLPPKQPSSGSENDF</sequence>
<name>A0AC35UF06_9BILA</name>
<dbReference type="WBParaSite" id="RSKR_0001056900.1">
    <property type="protein sequence ID" value="RSKR_0001056900.1"/>
    <property type="gene ID" value="RSKR_0001056900"/>
</dbReference>
<evidence type="ECO:0000313" key="2">
    <source>
        <dbReference type="WBParaSite" id="RSKR_0001056900.1"/>
    </source>
</evidence>
<evidence type="ECO:0000313" key="1">
    <source>
        <dbReference type="Proteomes" id="UP000095286"/>
    </source>
</evidence>
<organism evidence="1 2">
    <name type="scientific">Rhabditophanes sp. KR3021</name>
    <dbReference type="NCBI Taxonomy" id="114890"/>
    <lineage>
        <taxon>Eukaryota</taxon>
        <taxon>Metazoa</taxon>
        <taxon>Ecdysozoa</taxon>
        <taxon>Nematoda</taxon>
        <taxon>Chromadorea</taxon>
        <taxon>Rhabditida</taxon>
        <taxon>Tylenchina</taxon>
        <taxon>Panagrolaimomorpha</taxon>
        <taxon>Strongyloidoidea</taxon>
        <taxon>Alloionematidae</taxon>
        <taxon>Rhabditophanes</taxon>
    </lineage>
</organism>
<reference evidence="2" key="1">
    <citation type="submission" date="2016-11" db="UniProtKB">
        <authorList>
            <consortium name="WormBaseParasite"/>
        </authorList>
    </citation>
    <scope>IDENTIFICATION</scope>
    <source>
        <strain evidence="2">KR3021</strain>
    </source>
</reference>
<protein>
    <submittedName>
        <fullName evidence="2">Clusterin-associated protein 1</fullName>
    </submittedName>
</protein>
<dbReference type="Proteomes" id="UP000095286">
    <property type="component" value="Unplaced"/>
</dbReference>
<proteinExistence type="predicted"/>